<evidence type="ECO:0000256" key="1">
    <source>
        <dbReference type="ARBA" id="ARBA00002264"/>
    </source>
</evidence>
<keyword evidence="4 11" id="KW-0813">Transport</keyword>
<dbReference type="InterPro" id="IPR035906">
    <property type="entry name" value="MetI-like_sf"/>
</dbReference>
<evidence type="ECO:0000313" key="14">
    <source>
        <dbReference type="Proteomes" id="UP001156691"/>
    </source>
</evidence>
<protein>
    <recommendedName>
        <fullName evidence="10">Maltose/maltodextrin transport system permease protein MalG</fullName>
    </recommendedName>
</protein>
<keyword evidence="8 11" id="KW-1133">Transmembrane helix</keyword>
<dbReference type="CDD" id="cd06261">
    <property type="entry name" value="TM_PBP2"/>
    <property type="match status" value="1"/>
</dbReference>
<accession>A0ABQ5W7X9</accession>
<evidence type="ECO:0000256" key="3">
    <source>
        <dbReference type="ARBA" id="ARBA00009047"/>
    </source>
</evidence>
<keyword evidence="9 11" id="KW-0472">Membrane</keyword>
<name>A0ABQ5W7X9_9HYPH</name>
<feature type="transmembrane region" description="Helical" evidence="11">
    <location>
        <begin position="12"/>
        <end position="37"/>
    </location>
</feature>
<dbReference type="SUPFAM" id="SSF161098">
    <property type="entry name" value="MetI-like"/>
    <property type="match status" value="1"/>
</dbReference>
<gene>
    <name evidence="13" type="ORF">GCM10010862_31300</name>
</gene>
<organism evidence="13 14">
    <name type="scientific">Devosia nitrariae</name>
    <dbReference type="NCBI Taxonomy" id="2071872"/>
    <lineage>
        <taxon>Bacteria</taxon>
        <taxon>Pseudomonadati</taxon>
        <taxon>Pseudomonadota</taxon>
        <taxon>Alphaproteobacteria</taxon>
        <taxon>Hyphomicrobiales</taxon>
        <taxon>Devosiaceae</taxon>
        <taxon>Devosia</taxon>
    </lineage>
</organism>
<dbReference type="Proteomes" id="UP001156691">
    <property type="component" value="Unassembled WGS sequence"/>
</dbReference>
<keyword evidence="14" id="KW-1185">Reference proteome</keyword>
<keyword evidence="7 11" id="KW-0812">Transmembrane</keyword>
<dbReference type="Pfam" id="PF00528">
    <property type="entry name" value="BPD_transp_1"/>
    <property type="match status" value="1"/>
</dbReference>
<keyword evidence="5" id="KW-1003">Cell membrane</keyword>
<feature type="transmembrane region" description="Helical" evidence="11">
    <location>
        <begin position="112"/>
        <end position="133"/>
    </location>
</feature>
<evidence type="ECO:0000259" key="12">
    <source>
        <dbReference type="PROSITE" id="PS50928"/>
    </source>
</evidence>
<evidence type="ECO:0000256" key="6">
    <source>
        <dbReference type="ARBA" id="ARBA00022597"/>
    </source>
</evidence>
<evidence type="ECO:0000256" key="4">
    <source>
        <dbReference type="ARBA" id="ARBA00022448"/>
    </source>
</evidence>
<evidence type="ECO:0000256" key="7">
    <source>
        <dbReference type="ARBA" id="ARBA00022692"/>
    </source>
</evidence>
<feature type="transmembrane region" description="Helical" evidence="11">
    <location>
        <begin position="248"/>
        <end position="267"/>
    </location>
</feature>
<comment type="caution">
    <text evidence="13">The sequence shown here is derived from an EMBL/GenBank/DDBJ whole genome shotgun (WGS) entry which is preliminary data.</text>
</comment>
<evidence type="ECO:0000256" key="10">
    <source>
        <dbReference type="ARBA" id="ARBA00041109"/>
    </source>
</evidence>
<evidence type="ECO:0000256" key="2">
    <source>
        <dbReference type="ARBA" id="ARBA00004651"/>
    </source>
</evidence>
<dbReference type="InterPro" id="IPR000515">
    <property type="entry name" value="MetI-like"/>
</dbReference>
<dbReference type="RefSeq" id="WP_284341288.1">
    <property type="nucleotide sequence ID" value="NZ_BSNS01000014.1"/>
</dbReference>
<dbReference type="InterPro" id="IPR050901">
    <property type="entry name" value="BP-dep_ABC_trans_perm"/>
</dbReference>
<dbReference type="PROSITE" id="PS50928">
    <property type="entry name" value="ABC_TM1"/>
    <property type="match status" value="1"/>
</dbReference>
<evidence type="ECO:0000313" key="13">
    <source>
        <dbReference type="EMBL" id="GLQ55871.1"/>
    </source>
</evidence>
<dbReference type="PANTHER" id="PTHR32243:SF50">
    <property type="entry name" value="MALTOSE_MALTODEXTRIN TRANSPORT SYSTEM PERMEASE PROTEIN MALG"/>
    <property type="match status" value="1"/>
</dbReference>
<feature type="transmembrane region" description="Helical" evidence="11">
    <location>
        <begin position="145"/>
        <end position="167"/>
    </location>
</feature>
<evidence type="ECO:0000256" key="5">
    <source>
        <dbReference type="ARBA" id="ARBA00022475"/>
    </source>
</evidence>
<keyword evidence="6" id="KW-0762">Sugar transport</keyword>
<dbReference type="EMBL" id="BSNS01000014">
    <property type="protein sequence ID" value="GLQ55871.1"/>
    <property type="molecule type" value="Genomic_DNA"/>
</dbReference>
<dbReference type="PANTHER" id="PTHR32243">
    <property type="entry name" value="MALTOSE TRANSPORT SYSTEM PERMEASE-RELATED"/>
    <property type="match status" value="1"/>
</dbReference>
<feature type="transmembrane region" description="Helical" evidence="11">
    <location>
        <begin position="188"/>
        <end position="210"/>
    </location>
</feature>
<comment type="similarity">
    <text evidence="3">Belongs to the binding-protein-dependent transport system permease family. MalFG subfamily.</text>
</comment>
<comment type="subcellular location">
    <subcellularLocation>
        <location evidence="2 11">Cell membrane</location>
        <topology evidence="2 11">Multi-pass membrane protein</topology>
    </subcellularLocation>
</comment>
<feature type="transmembrane region" description="Helical" evidence="11">
    <location>
        <begin position="78"/>
        <end position="100"/>
    </location>
</feature>
<proteinExistence type="inferred from homology"/>
<feature type="domain" description="ABC transmembrane type-1" evidence="12">
    <location>
        <begin position="75"/>
        <end position="267"/>
    </location>
</feature>
<sequence>MAMTAASPRRFLADLAVASFGIGILLILAFPFIWVVLISFRPDSEIFTRTFQLITSFTLENYFTLLDGSPFPTYLRNSLIVCTIATVLAVSISLITAYGFSRNRRFAGRQLLLILVIATQLFPFVILITPLYATFFALGLINNPISLVISYTAINLPFAIYMLLGYLDTIPRELDEAARIDGANTLQIIFRVILPVAWPGVVVVAVYAFVSAWDEFLFALTLMTSDANKTVPVGLAGFFGEYTTQWNLVMTASVISTLPTLVLFMLLQRKLVSDLAAGSIKQ</sequence>
<evidence type="ECO:0000256" key="9">
    <source>
        <dbReference type="ARBA" id="ARBA00023136"/>
    </source>
</evidence>
<reference evidence="14" key="1">
    <citation type="journal article" date="2019" name="Int. J. Syst. Evol. Microbiol.">
        <title>The Global Catalogue of Microorganisms (GCM) 10K type strain sequencing project: providing services to taxonomists for standard genome sequencing and annotation.</title>
        <authorList>
            <consortium name="The Broad Institute Genomics Platform"/>
            <consortium name="The Broad Institute Genome Sequencing Center for Infectious Disease"/>
            <person name="Wu L."/>
            <person name="Ma J."/>
        </authorList>
    </citation>
    <scope>NUCLEOTIDE SEQUENCE [LARGE SCALE GENOMIC DNA]</scope>
    <source>
        <strain evidence="14">NBRC 112416</strain>
    </source>
</reference>
<evidence type="ECO:0000256" key="8">
    <source>
        <dbReference type="ARBA" id="ARBA00022989"/>
    </source>
</evidence>
<comment type="function">
    <text evidence="1">Part of the ABC transporter complex MalEFGK involved in maltose/maltodextrin import. Probably responsible for the translocation of the substrate across the membrane.</text>
</comment>
<evidence type="ECO:0000256" key="11">
    <source>
        <dbReference type="RuleBase" id="RU363032"/>
    </source>
</evidence>
<dbReference type="Gene3D" id="1.10.3720.10">
    <property type="entry name" value="MetI-like"/>
    <property type="match status" value="1"/>
</dbReference>